<name>A0AAD4JZ26_9MUSC</name>
<evidence type="ECO:0000256" key="10">
    <source>
        <dbReference type="ARBA" id="ARBA00023242"/>
    </source>
</evidence>
<comment type="subcellular location">
    <subcellularLocation>
        <location evidence="1">Nucleus</location>
    </subcellularLocation>
</comment>
<keyword evidence="5 11" id="KW-0863">Zinc-finger</keyword>
<keyword evidence="8" id="KW-0238">DNA-binding</keyword>
<comment type="similarity">
    <text evidence="2">Belongs to the krueppel C2H2-type zinc-finger protein family.</text>
</comment>
<evidence type="ECO:0000256" key="13">
    <source>
        <dbReference type="SAM" id="MobiDB-lite"/>
    </source>
</evidence>
<dbReference type="PROSITE" id="PS50157">
    <property type="entry name" value="ZINC_FINGER_C2H2_2"/>
    <property type="match status" value="7"/>
</dbReference>
<keyword evidence="7" id="KW-0805">Transcription regulation</keyword>
<dbReference type="EMBL" id="JAJJHW010002774">
    <property type="protein sequence ID" value="KAH8366252.1"/>
    <property type="molecule type" value="Genomic_DNA"/>
</dbReference>
<dbReference type="Gene3D" id="3.30.160.60">
    <property type="entry name" value="Classic Zinc Finger"/>
    <property type="match status" value="5"/>
</dbReference>
<dbReference type="InterPro" id="IPR013087">
    <property type="entry name" value="Znf_C2H2_type"/>
</dbReference>
<dbReference type="SMART" id="SM00355">
    <property type="entry name" value="ZnF_C2H2"/>
    <property type="match status" value="7"/>
</dbReference>
<feature type="binding site" evidence="12">
    <location>
        <position position="57"/>
    </location>
    <ligand>
        <name>Zn(2+)</name>
        <dbReference type="ChEBI" id="CHEBI:29105"/>
    </ligand>
</feature>
<feature type="binding site" evidence="12">
    <location>
        <position position="8"/>
    </location>
    <ligand>
        <name>Zn(2+)</name>
        <dbReference type="ChEBI" id="CHEBI:29105"/>
    </ligand>
</feature>
<feature type="domain" description="ZAD" evidence="15">
    <location>
        <begin position="3"/>
        <end position="81"/>
    </location>
</feature>
<dbReference type="FunFam" id="3.30.160.60:FF:000100">
    <property type="entry name" value="Zinc finger 45-like"/>
    <property type="match status" value="1"/>
</dbReference>
<evidence type="ECO:0000313" key="17">
    <source>
        <dbReference type="Proteomes" id="UP001200034"/>
    </source>
</evidence>
<evidence type="ECO:0000256" key="7">
    <source>
        <dbReference type="ARBA" id="ARBA00023015"/>
    </source>
</evidence>
<dbReference type="SUPFAM" id="SSF57667">
    <property type="entry name" value="beta-beta-alpha zinc fingers"/>
    <property type="match status" value="3"/>
</dbReference>
<proteinExistence type="inferred from homology"/>
<keyword evidence="3 12" id="KW-0479">Metal-binding</keyword>
<dbReference type="GO" id="GO:0005634">
    <property type="term" value="C:nucleus"/>
    <property type="evidence" value="ECO:0007669"/>
    <property type="project" value="UniProtKB-SubCell"/>
</dbReference>
<evidence type="ECO:0000259" key="15">
    <source>
        <dbReference type="PROSITE" id="PS51915"/>
    </source>
</evidence>
<evidence type="ECO:0000256" key="3">
    <source>
        <dbReference type="ARBA" id="ARBA00022723"/>
    </source>
</evidence>
<dbReference type="SMART" id="SM00868">
    <property type="entry name" value="zf-AD"/>
    <property type="match status" value="1"/>
</dbReference>
<dbReference type="InterPro" id="IPR012934">
    <property type="entry name" value="Znf_AD"/>
</dbReference>
<dbReference type="Proteomes" id="UP001200034">
    <property type="component" value="Unassembled WGS sequence"/>
</dbReference>
<dbReference type="Gene3D" id="3.40.1800.20">
    <property type="match status" value="1"/>
</dbReference>
<keyword evidence="17" id="KW-1185">Reference proteome</keyword>
<feature type="domain" description="C2H2-type" evidence="14">
    <location>
        <begin position="192"/>
        <end position="220"/>
    </location>
</feature>
<feature type="binding site" evidence="12">
    <location>
        <position position="5"/>
    </location>
    <ligand>
        <name>Zn(2+)</name>
        <dbReference type="ChEBI" id="CHEBI:29105"/>
    </ligand>
</feature>
<evidence type="ECO:0000256" key="12">
    <source>
        <dbReference type="PROSITE-ProRule" id="PRU01263"/>
    </source>
</evidence>
<feature type="domain" description="C2H2-type" evidence="14">
    <location>
        <begin position="257"/>
        <end position="284"/>
    </location>
</feature>
<evidence type="ECO:0000256" key="6">
    <source>
        <dbReference type="ARBA" id="ARBA00022833"/>
    </source>
</evidence>
<dbReference type="GO" id="GO:0043565">
    <property type="term" value="F:sequence-specific DNA binding"/>
    <property type="evidence" value="ECO:0007669"/>
    <property type="project" value="TreeGrafter"/>
</dbReference>
<feature type="domain" description="C2H2-type" evidence="14">
    <location>
        <begin position="163"/>
        <end position="190"/>
    </location>
</feature>
<dbReference type="InterPro" id="IPR036236">
    <property type="entry name" value="Znf_C2H2_sf"/>
</dbReference>
<feature type="compositionally biased region" description="Basic and acidic residues" evidence="13">
    <location>
        <begin position="230"/>
        <end position="239"/>
    </location>
</feature>
<dbReference type="FunFam" id="3.30.160.60:FF:000093">
    <property type="entry name" value="zinc finger protein 668 isoform X1"/>
    <property type="match status" value="1"/>
</dbReference>
<keyword evidence="10" id="KW-0539">Nucleus</keyword>
<evidence type="ECO:0000256" key="9">
    <source>
        <dbReference type="ARBA" id="ARBA00023163"/>
    </source>
</evidence>
<feature type="domain" description="C2H2-type" evidence="14">
    <location>
        <begin position="342"/>
        <end position="369"/>
    </location>
</feature>
<organism evidence="16 17">
    <name type="scientific">Drosophila rubida</name>
    <dbReference type="NCBI Taxonomy" id="30044"/>
    <lineage>
        <taxon>Eukaryota</taxon>
        <taxon>Metazoa</taxon>
        <taxon>Ecdysozoa</taxon>
        <taxon>Arthropoda</taxon>
        <taxon>Hexapoda</taxon>
        <taxon>Insecta</taxon>
        <taxon>Pterygota</taxon>
        <taxon>Neoptera</taxon>
        <taxon>Endopterygota</taxon>
        <taxon>Diptera</taxon>
        <taxon>Brachycera</taxon>
        <taxon>Muscomorpha</taxon>
        <taxon>Ephydroidea</taxon>
        <taxon>Drosophilidae</taxon>
        <taxon>Drosophila</taxon>
    </lineage>
</organism>
<evidence type="ECO:0000256" key="5">
    <source>
        <dbReference type="ARBA" id="ARBA00022771"/>
    </source>
</evidence>
<evidence type="ECO:0000256" key="8">
    <source>
        <dbReference type="ARBA" id="ARBA00023125"/>
    </source>
</evidence>
<evidence type="ECO:0000259" key="14">
    <source>
        <dbReference type="PROSITE" id="PS50157"/>
    </source>
</evidence>
<dbReference type="FunFam" id="3.30.160.60:FF:000145">
    <property type="entry name" value="Zinc finger protein 574"/>
    <property type="match status" value="1"/>
</dbReference>
<dbReference type="PANTHER" id="PTHR24408:SF58">
    <property type="entry name" value="TRANSCRIPTION FACTOR (TFIIIA), PUTATIVE (AFU_ORTHOLOGUE AFUA_1G05150)-RELATED"/>
    <property type="match status" value="1"/>
</dbReference>
<dbReference type="PROSITE" id="PS51915">
    <property type="entry name" value="ZAD"/>
    <property type="match status" value="1"/>
</dbReference>
<dbReference type="GO" id="GO:0000981">
    <property type="term" value="F:DNA-binding transcription factor activity, RNA polymerase II-specific"/>
    <property type="evidence" value="ECO:0007669"/>
    <property type="project" value="TreeGrafter"/>
</dbReference>
<dbReference type="Pfam" id="PF07776">
    <property type="entry name" value="zf-AD"/>
    <property type="match status" value="1"/>
</dbReference>
<feature type="domain" description="C2H2-type" evidence="14">
    <location>
        <begin position="286"/>
        <end position="313"/>
    </location>
</feature>
<feature type="domain" description="C2H2-type" evidence="14">
    <location>
        <begin position="314"/>
        <end position="341"/>
    </location>
</feature>
<keyword evidence="4" id="KW-0677">Repeat</keyword>
<sequence>MAEVCRICMDESDGHLDIFGDQGETAREPSLLDMLNECVAHKVQRNDPLPKKICSSCVSDCLNAFRFRRVCEESYQLFMELLDDDKSSSQNAESIETEIDLDRVKIEKLDSEIKVENTLIADDSEDDNPMYSYYYCHLCKKKYVHLEKLNLHLKVHQEMLQAFRCRYCEKKFAKRSYLNAHMRFHTGNGKPYTCPHCPRAFAGRQDLDEHIASYHMTPPEKIEETYLERQVEKSARQQESKLSGQLPGHNDDEQPPYTCPHCSKVCQKRWTLEAHIRTHTAEQRRIECPICLKEFLLVQQLKQHMLLHADENPFPCPHCPKAFKRSSNLQSHLRTHSVERPFGCPHCDKTFNHPANLEMHLRIHPKSQR</sequence>
<evidence type="ECO:0000256" key="1">
    <source>
        <dbReference type="ARBA" id="ARBA00004123"/>
    </source>
</evidence>
<evidence type="ECO:0000256" key="2">
    <source>
        <dbReference type="ARBA" id="ARBA00006991"/>
    </source>
</evidence>
<comment type="caution">
    <text evidence="16">The sequence shown here is derived from an EMBL/GenBank/DDBJ whole genome shotgun (WGS) entry which is preliminary data.</text>
</comment>
<dbReference type="PANTHER" id="PTHR24408">
    <property type="entry name" value="ZINC FINGER PROTEIN"/>
    <property type="match status" value="1"/>
</dbReference>
<dbReference type="AlphaFoldDB" id="A0AAD4JZ26"/>
<feature type="domain" description="C2H2-type" evidence="14">
    <location>
        <begin position="134"/>
        <end position="156"/>
    </location>
</feature>
<reference evidence="16" key="1">
    <citation type="journal article" date="2021" name="Mol. Ecol. Resour.">
        <title>Phylogenomic analyses of the genus Drosophila reveals genomic signals of climate adaptation.</title>
        <authorList>
            <person name="Li F."/>
            <person name="Rane R.V."/>
            <person name="Luria V."/>
            <person name="Xiong Z."/>
            <person name="Chen J."/>
            <person name="Li Z."/>
            <person name="Catullo R.A."/>
            <person name="Griffin P.C."/>
            <person name="Schiffer M."/>
            <person name="Pearce S."/>
            <person name="Lee S.F."/>
            <person name="McElroy K."/>
            <person name="Stocker A."/>
            <person name="Shirriffs J."/>
            <person name="Cockerell F."/>
            <person name="Coppin C."/>
            <person name="Sgro C.M."/>
            <person name="Karger A."/>
            <person name="Cain J.W."/>
            <person name="Weber J.A."/>
            <person name="Santpere G."/>
            <person name="Kirschner M.W."/>
            <person name="Hoffmann A.A."/>
            <person name="Oakeshott J.G."/>
            <person name="Zhang G."/>
        </authorList>
    </citation>
    <scope>NUCLEOTIDE SEQUENCE</scope>
    <source>
        <strain evidence="16">BGI-SZ-2011g</strain>
    </source>
</reference>
<dbReference type="SUPFAM" id="SSF57716">
    <property type="entry name" value="Glucocorticoid receptor-like (DNA-binding domain)"/>
    <property type="match status" value="1"/>
</dbReference>
<protein>
    <submittedName>
        <fullName evidence="16">Uncharacterized protein</fullName>
    </submittedName>
</protein>
<evidence type="ECO:0000256" key="11">
    <source>
        <dbReference type="PROSITE-ProRule" id="PRU00042"/>
    </source>
</evidence>
<evidence type="ECO:0000313" key="16">
    <source>
        <dbReference type="EMBL" id="KAH8366252.1"/>
    </source>
</evidence>
<evidence type="ECO:0000256" key="4">
    <source>
        <dbReference type="ARBA" id="ARBA00022737"/>
    </source>
</evidence>
<dbReference type="GO" id="GO:0008270">
    <property type="term" value="F:zinc ion binding"/>
    <property type="evidence" value="ECO:0007669"/>
    <property type="project" value="UniProtKB-UniRule"/>
</dbReference>
<accession>A0AAD4JZ26</accession>
<dbReference type="PROSITE" id="PS00028">
    <property type="entry name" value="ZINC_FINGER_C2H2_1"/>
    <property type="match status" value="6"/>
</dbReference>
<feature type="region of interest" description="Disordered" evidence="13">
    <location>
        <begin position="230"/>
        <end position="251"/>
    </location>
</feature>
<keyword evidence="9" id="KW-0804">Transcription</keyword>
<keyword evidence="6 12" id="KW-0862">Zinc</keyword>
<feature type="binding site" evidence="12">
    <location>
        <position position="54"/>
    </location>
    <ligand>
        <name>Zn(2+)</name>
        <dbReference type="ChEBI" id="CHEBI:29105"/>
    </ligand>
</feature>
<gene>
    <name evidence="16" type="ORF">KR093_010989</name>
</gene>
<dbReference type="Pfam" id="PF00096">
    <property type="entry name" value="zf-C2H2"/>
    <property type="match status" value="5"/>
</dbReference>